<dbReference type="InterPro" id="IPR050439">
    <property type="entry name" value="ADAMTS_ADAMTS-like"/>
</dbReference>
<sequence>MSGPEHHLQQPPRRCGLRHDEAQLFEEQVETIMSCFSAANCAWQVDAWQLCNVSCGIGHQERVVHCPTGSDSDCPVQRPSVLQRCYRQDGCRWLEGQWSQCSGSCEAGTRSRNVTCLSGDASDCSQATRPLDQEACNQQAAGCLWSVGPWSACSALSCGSLGSRVREVLCPSRHGTAGCAASKPREVEACLSETVCEWRSTEQWSDCDASCGSGVSTRVVSCSAGRDEECPGEKPASNATCGLGYETRSLVCGAESCDPGSAPVSVRACRSTMHCEWQIGDWGLCSTSCGDGVSARPVACPSGEDADCAFSARPLDRKECRNVTGCTWSTSSWSVCSQSCGEGTQTRAVLCPSGSAADCEASSKPMALQSCQGRLGCQWQMGDWSSCSSHCGDGTRARSVRCSGTDVEHCNASTRPLSEEPCSGSACDAWTLSEWSPCSTQCGDGVQQRSVQCNEPTSCGESPASQQVCFETVGCHWLVGSWSNCSEGCGLGTRSREIRCSGGPQEFCSAARPADRQSCDADSAARFMIGPSCGWTTGAWSACGVNCGPQQREVTCSASCFGKAPSALRPCQGPDGLPGGEANRSASQDAAACAEQGNASARFEVSLLMDDLSTELLSNLVAGTQERRTAFALSLFLLSHIVRDAMTTTEVVSSGTYSWQRQVQVSVPPNWKRFLLMLPILYAIDLVSWPGTKTWELAELIRNAAIAYGVLSWTPVVLALSAGEGVTKWDSAIYGAYINFCIFACFQGTSLVFFETYRQLNWWTPVLDTIWGTFSGGLTCLLTHILWDRCCGWRKMDTAETPKAGAV</sequence>
<organism evidence="4">
    <name type="scientific">Cladocopium goreaui</name>
    <dbReference type="NCBI Taxonomy" id="2562237"/>
    <lineage>
        <taxon>Eukaryota</taxon>
        <taxon>Sar</taxon>
        <taxon>Alveolata</taxon>
        <taxon>Dinophyceae</taxon>
        <taxon>Suessiales</taxon>
        <taxon>Symbiodiniaceae</taxon>
        <taxon>Cladocopium</taxon>
    </lineage>
</organism>
<name>A0A9P1C181_9DINO</name>
<proteinExistence type="predicted"/>
<keyword evidence="2" id="KW-0964">Secreted</keyword>
<evidence type="ECO:0000313" key="5">
    <source>
        <dbReference type="EMBL" id="CAL1136353.1"/>
    </source>
</evidence>
<dbReference type="OrthoDB" id="448778at2759"/>
<dbReference type="InterPro" id="IPR036383">
    <property type="entry name" value="TSP1_rpt_sf"/>
</dbReference>
<feature type="transmembrane region" description="Helical" evidence="3">
    <location>
        <begin position="766"/>
        <end position="787"/>
    </location>
</feature>
<dbReference type="Pfam" id="PF19030">
    <property type="entry name" value="TSP1_ADAMTS"/>
    <property type="match status" value="8"/>
</dbReference>
<feature type="transmembrane region" description="Helical" evidence="3">
    <location>
        <begin position="704"/>
        <end position="722"/>
    </location>
</feature>
<evidence type="ECO:0000256" key="2">
    <source>
        <dbReference type="ARBA" id="ARBA00022525"/>
    </source>
</evidence>
<comment type="subcellular location">
    <subcellularLocation>
        <location evidence="1">Secreted</location>
    </subcellularLocation>
</comment>
<dbReference type="Pfam" id="PF00090">
    <property type="entry name" value="TSP_1"/>
    <property type="match status" value="1"/>
</dbReference>
<dbReference type="SUPFAM" id="SSF82895">
    <property type="entry name" value="TSP-1 type 1 repeat"/>
    <property type="match status" value="9"/>
</dbReference>
<dbReference type="EMBL" id="CAMXCT030000764">
    <property type="protein sequence ID" value="CAL4770290.1"/>
    <property type="molecule type" value="Genomic_DNA"/>
</dbReference>
<evidence type="ECO:0000313" key="4">
    <source>
        <dbReference type="EMBL" id="CAI3982978.1"/>
    </source>
</evidence>
<dbReference type="PANTHER" id="PTHR13723">
    <property type="entry name" value="ADAMTS A DISINTEGRIN AND METALLOPROTEASE WITH THROMBOSPONDIN MOTIFS PROTEASE"/>
    <property type="match status" value="1"/>
</dbReference>
<keyword evidence="6" id="KW-1185">Reference proteome</keyword>
<keyword evidence="3" id="KW-1133">Transmembrane helix</keyword>
<dbReference type="EMBL" id="CAMXCT020000764">
    <property type="protein sequence ID" value="CAL1136353.1"/>
    <property type="molecule type" value="Genomic_DNA"/>
</dbReference>
<dbReference type="SMART" id="SM00209">
    <property type="entry name" value="TSP1"/>
    <property type="match status" value="10"/>
</dbReference>
<gene>
    <name evidence="4" type="ORF">C1SCF055_LOCUS10630</name>
</gene>
<evidence type="ECO:0000313" key="6">
    <source>
        <dbReference type="Proteomes" id="UP001152797"/>
    </source>
</evidence>
<reference evidence="5" key="2">
    <citation type="submission" date="2024-04" db="EMBL/GenBank/DDBJ databases">
        <authorList>
            <person name="Chen Y."/>
            <person name="Shah S."/>
            <person name="Dougan E. K."/>
            <person name="Thang M."/>
            <person name="Chan C."/>
        </authorList>
    </citation>
    <scope>NUCLEOTIDE SEQUENCE [LARGE SCALE GENOMIC DNA]</scope>
</reference>
<evidence type="ECO:0000256" key="1">
    <source>
        <dbReference type="ARBA" id="ARBA00004613"/>
    </source>
</evidence>
<evidence type="ECO:0000256" key="3">
    <source>
        <dbReference type="SAM" id="Phobius"/>
    </source>
</evidence>
<feature type="transmembrane region" description="Helical" evidence="3">
    <location>
        <begin position="734"/>
        <end position="754"/>
    </location>
</feature>
<dbReference type="Gene3D" id="2.20.100.10">
    <property type="entry name" value="Thrombospondin type-1 (TSP1) repeat"/>
    <property type="match status" value="5"/>
</dbReference>
<dbReference type="PROSITE" id="PS50092">
    <property type="entry name" value="TSP1"/>
    <property type="match status" value="9"/>
</dbReference>
<comment type="caution">
    <text evidence="4">The sequence shown here is derived from an EMBL/GenBank/DDBJ whole genome shotgun (WGS) entry which is preliminary data.</text>
</comment>
<dbReference type="GO" id="GO:0005576">
    <property type="term" value="C:extracellular region"/>
    <property type="evidence" value="ECO:0007669"/>
    <property type="project" value="UniProtKB-SubCell"/>
</dbReference>
<keyword evidence="3" id="KW-0812">Transmembrane</keyword>
<keyword evidence="3" id="KW-0472">Membrane</keyword>
<dbReference type="Proteomes" id="UP001152797">
    <property type="component" value="Unassembled WGS sequence"/>
</dbReference>
<reference evidence="4" key="1">
    <citation type="submission" date="2022-10" db="EMBL/GenBank/DDBJ databases">
        <authorList>
            <person name="Chen Y."/>
            <person name="Dougan E. K."/>
            <person name="Chan C."/>
            <person name="Rhodes N."/>
            <person name="Thang M."/>
        </authorList>
    </citation>
    <scope>NUCLEOTIDE SEQUENCE</scope>
</reference>
<dbReference type="EMBL" id="CAMXCT010000764">
    <property type="protein sequence ID" value="CAI3982978.1"/>
    <property type="molecule type" value="Genomic_DNA"/>
</dbReference>
<protein>
    <submittedName>
        <fullName evidence="4">Uncharacterized protein</fullName>
    </submittedName>
</protein>
<accession>A0A9P1C181</accession>
<dbReference type="AlphaFoldDB" id="A0A9P1C181"/>
<dbReference type="InterPro" id="IPR000884">
    <property type="entry name" value="TSP1_rpt"/>
</dbReference>